<dbReference type="EMBL" id="JAMYWC010000013">
    <property type="protein sequence ID" value="MCP1175782.1"/>
    <property type="molecule type" value="Genomic_DNA"/>
</dbReference>
<comment type="caution">
    <text evidence="1">The sequence shown here is derived from an EMBL/GenBank/DDBJ whole genome shotgun (WGS) entry which is preliminary data.</text>
</comment>
<accession>A0AA41X0E8</accession>
<organism evidence="1 2">
    <name type="scientific">Ralstonia chuxiongensis</name>
    <dbReference type="NCBI Taxonomy" id="2957504"/>
    <lineage>
        <taxon>Bacteria</taxon>
        <taxon>Pseudomonadati</taxon>
        <taxon>Pseudomonadota</taxon>
        <taxon>Betaproteobacteria</taxon>
        <taxon>Burkholderiales</taxon>
        <taxon>Burkholderiaceae</taxon>
        <taxon>Ralstonia</taxon>
    </lineage>
</organism>
<reference evidence="2" key="1">
    <citation type="journal article" date="2023" name="Front. Microbiol.">
        <title>Ralstonia chuxiongensis sp. nov., Ralstonia mojiangensis sp. nov., and Ralstonia soli sp. nov., isolated from tobacco fields, are three novel species in the family Burkholderiaceae.</title>
        <authorList>
            <person name="Lu C.H."/>
            <person name="Zhang Y.Y."/>
            <person name="Jiang N."/>
            <person name="Chen W."/>
            <person name="Shao X."/>
            <person name="Zhao Z.M."/>
            <person name="Lu W.L."/>
            <person name="Hu X."/>
            <person name="Xi Y.X."/>
            <person name="Zou S.Y."/>
            <person name="Wei Q.J."/>
            <person name="Lin Z.L."/>
            <person name="Gong L."/>
            <person name="Gai X.T."/>
            <person name="Zhang L.Q."/>
            <person name="Li J.Y."/>
            <person name="Jin Y."/>
            <person name="Xia Z.Y."/>
        </authorList>
    </citation>
    <scope>NUCLEOTIDE SEQUENCE [LARGE SCALE GENOMIC DNA]</scope>
    <source>
        <strain evidence="2">21YRMH01-3</strain>
    </source>
</reference>
<proteinExistence type="predicted"/>
<evidence type="ECO:0000313" key="1">
    <source>
        <dbReference type="EMBL" id="MCP1175782.1"/>
    </source>
</evidence>
<name>A0AA41X0E8_9RALS</name>
<evidence type="ECO:0000313" key="2">
    <source>
        <dbReference type="Proteomes" id="UP001162793"/>
    </source>
</evidence>
<dbReference type="RefSeq" id="WP_253543033.1">
    <property type="nucleotide sequence ID" value="NZ_JAMYWC010000013.1"/>
</dbReference>
<protein>
    <submittedName>
        <fullName evidence="1">Uncharacterized protein</fullName>
    </submittedName>
</protein>
<sequence length="83" mass="9258">MRIDMLNVSMTLLTRISNTVDAHRAKSMRLRWSTACMQVPQVACRASDARRVSERVDASMHARANRIDARDVGVDACDTAPRA</sequence>
<keyword evidence="2" id="KW-1185">Reference proteome</keyword>
<dbReference type="Proteomes" id="UP001162793">
    <property type="component" value="Unassembled WGS sequence"/>
</dbReference>
<dbReference type="AlphaFoldDB" id="A0AA41X0E8"/>
<gene>
    <name evidence="1" type="ORF">NKG59_25735</name>
</gene>